<evidence type="ECO:0000256" key="6">
    <source>
        <dbReference type="ARBA" id="ARBA00022960"/>
    </source>
</evidence>
<feature type="signal peptide" evidence="10">
    <location>
        <begin position="1"/>
        <end position="29"/>
    </location>
</feature>
<keyword evidence="8 9" id="KW-0961">Cell wall biogenesis/degradation</keyword>
<evidence type="ECO:0000256" key="10">
    <source>
        <dbReference type="SAM" id="SignalP"/>
    </source>
</evidence>
<accession>A0ABT1LC44</accession>
<dbReference type="CDD" id="cd16913">
    <property type="entry name" value="YkuD_like"/>
    <property type="match status" value="1"/>
</dbReference>
<evidence type="ECO:0000256" key="3">
    <source>
        <dbReference type="ARBA" id="ARBA00022676"/>
    </source>
</evidence>
<keyword evidence="6 9" id="KW-0133">Cell shape</keyword>
<organism evidence="12 13">
    <name type="scientific">Alsobacter ponti</name>
    <dbReference type="NCBI Taxonomy" id="2962936"/>
    <lineage>
        <taxon>Bacteria</taxon>
        <taxon>Pseudomonadati</taxon>
        <taxon>Pseudomonadota</taxon>
        <taxon>Alphaproteobacteria</taxon>
        <taxon>Hyphomicrobiales</taxon>
        <taxon>Alsobacteraceae</taxon>
        <taxon>Alsobacter</taxon>
    </lineage>
</organism>
<keyword evidence="4" id="KW-0808">Transferase</keyword>
<dbReference type="PANTHER" id="PTHR30582:SF24">
    <property type="entry name" value="L,D-TRANSPEPTIDASE ERFK_SRFK-RELATED"/>
    <property type="match status" value="1"/>
</dbReference>
<dbReference type="InterPro" id="IPR050979">
    <property type="entry name" value="LD-transpeptidase"/>
</dbReference>
<dbReference type="PANTHER" id="PTHR30582">
    <property type="entry name" value="L,D-TRANSPEPTIDASE"/>
    <property type="match status" value="1"/>
</dbReference>
<dbReference type="InterPro" id="IPR005490">
    <property type="entry name" value="LD_TPept_cat_dom"/>
</dbReference>
<dbReference type="SUPFAM" id="SSF141523">
    <property type="entry name" value="L,D-transpeptidase catalytic domain-like"/>
    <property type="match status" value="1"/>
</dbReference>
<dbReference type="Proteomes" id="UP001205890">
    <property type="component" value="Unassembled WGS sequence"/>
</dbReference>
<protein>
    <submittedName>
        <fullName evidence="12">L,D-transpeptidase</fullName>
    </submittedName>
</protein>
<evidence type="ECO:0000256" key="2">
    <source>
        <dbReference type="ARBA" id="ARBA00005992"/>
    </source>
</evidence>
<feature type="domain" description="L,D-TPase catalytic" evidence="11">
    <location>
        <begin position="75"/>
        <end position="207"/>
    </location>
</feature>
<feature type="chain" id="PRO_5045956391" evidence="10">
    <location>
        <begin position="30"/>
        <end position="207"/>
    </location>
</feature>
<evidence type="ECO:0000259" key="11">
    <source>
        <dbReference type="PROSITE" id="PS52029"/>
    </source>
</evidence>
<evidence type="ECO:0000256" key="4">
    <source>
        <dbReference type="ARBA" id="ARBA00022679"/>
    </source>
</evidence>
<comment type="pathway">
    <text evidence="1 9">Cell wall biogenesis; peptidoglycan biosynthesis.</text>
</comment>
<comment type="caution">
    <text evidence="12">The sequence shown here is derived from an EMBL/GenBank/DDBJ whole genome shotgun (WGS) entry which is preliminary data.</text>
</comment>
<feature type="active site" description="Nucleophile" evidence="9">
    <location>
        <position position="183"/>
    </location>
</feature>
<dbReference type="InterPro" id="IPR038063">
    <property type="entry name" value="Transpep_catalytic_dom"/>
</dbReference>
<keyword evidence="5" id="KW-0378">Hydrolase</keyword>
<dbReference type="Gene3D" id="2.40.440.10">
    <property type="entry name" value="L,D-transpeptidase catalytic domain-like"/>
    <property type="match status" value="1"/>
</dbReference>
<evidence type="ECO:0000256" key="5">
    <source>
        <dbReference type="ARBA" id="ARBA00022801"/>
    </source>
</evidence>
<gene>
    <name evidence="12" type="ORF">NK718_11140</name>
</gene>
<evidence type="ECO:0000313" key="13">
    <source>
        <dbReference type="Proteomes" id="UP001205890"/>
    </source>
</evidence>
<evidence type="ECO:0000256" key="7">
    <source>
        <dbReference type="ARBA" id="ARBA00022984"/>
    </source>
</evidence>
<proteinExistence type="inferred from homology"/>
<evidence type="ECO:0000256" key="9">
    <source>
        <dbReference type="PROSITE-ProRule" id="PRU01373"/>
    </source>
</evidence>
<sequence length="207" mass="22684">MTNALDSIRGLARLLPRTALALAAAGVLAACRYEPVAEPSLNARDTEYLALVPTIEMHLPFERYRVDDPTGEKPGTIVVDTKAKFLYLVEPGGKALRYGVATGDEAYGWTGVATVARKAEWPNWTPPAEMVKRWPHVHPTKGGPDNPLGARALYLYDHGHDTLYRIHGTNEPETIGRAASSGCIRMRNIDVIDLYNRVPVGATVIVR</sequence>
<keyword evidence="13" id="KW-1185">Reference proteome</keyword>
<dbReference type="Pfam" id="PF03734">
    <property type="entry name" value="YkuD"/>
    <property type="match status" value="1"/>
</dbReference>
<keyword evidence="3" id="KW-0328">Glycosyltransferase</keyword>
<evidence type="ECO:0000256" key="1">
    <source>
        <dbReference type="ARBA" id="ARBA00004752"/>
    </source>
</evidence>
<dbReference type="RefSeq" id="WP_254741851.1">
    <property type="nucleotide sequence ID" value="NZ_JANCLU010000009.1"/>
</dbReference>
<comment type="similarity">
    <text evidence="2">Belongs to the YkuD family.</text>
</comment>
<evidence type="ECO:0000313" key="12">
    <source>
        <dbReference type="EMBL" id="MCP8939072.1"/>
    </source>
</evidence>
<evidence type="ECO:0000256" key="8">
    <source>
        <dbReference type="ARBA" id="ARBA00023316"/>
    </source>
</evidence>
<reference evidence="12 13" key="1">
    <citation type="submission" date="2022-07" db="EMBL/GenBank/DDBJ databases">
        <authorList>
            <person name="Li W.-J."/>
            <person name="Deng Q.-Q."/>
        </authorList>
    </citation>
    <scope>NUCLEOTIDE SEQUENCE [LARGE SCALE GENOMIC DNA]</scope>
    <source>
        <strain evidence="12 13">SYSU M60028</strain>
    </source>
</reference>
<feature type="active site" description="Proton donor/acceptor" evidence="9">
    <location>
        <position position="167"/>
    </location>
</feature>
<dbReference type="EMBL" id="JANCLU010000009">
    <property type="protein sequence ID" value="MCP8939072.1"/>
    <property type="molecule type" value="Genomic_DNA"/>
</dbReference>
<keyword evidence="7 9" id="KW-0573">Peptidoglycan synthesis</keyword>
<name>A0ABT1LC44_9HYPH</name>
<keyword evidence="10" id="KW-0732">Signal</keyword>
<dbReference type="PROSITE" id="PS52029">
    <property type="entry name" value="LD_TPASE"/>
    <property type="match status" value="1"/>
</dbReference>